<protein>
    <recommendedName>
        <fullName evidence="1">C2H2-type domain-containing protein</fullName>
    </recommendedName>
</protein>
<evidence type="ECO:0000313" key="3">
    <source>
        <dbReference type="Proteomes" id="UP001107558"/>
    </source>
</evidence>
<dbReference type="PROSITE" id="PS00028">
    <property type="entry name" value="ZINC_FINGER_C2H2_1"/>
    <property type="match status" value="1"/>
</dbReference>
<organism evidence="2 3">
    <name type="scientific">Polypedilum vanderplanki</name>
    <name type="common">Sleeping chironomid midge</name>
    <dbReference type="NCBI Taxonomy" id="319348"/>
    <lineage>
        <taxon>Eukaryota</taxon>
        <taxon>Metazoa</taxon>
        <taxon>Ecdysozoa</taxon>
        <taxon>Arthropoda</taxon>
        <taxon>Hexapoda</taxon>
        <taxon>Insecta</taxon>
        <taxon>Pterygota</taxon>
        <taxon>Neoptera</taxon>
        <taxon>Endopterygota</taxon>
        <taxon>Diptera</taxon>
        <taxon>Nematocera</taxon>
        <taxon>Chironomoidea</taxon>
        <taxon>Chironomidae</taxon>
        <taxon>Chironominae</taxon>
        <taxon>Polypedilum</taxon>
        <taxon>Polypedilum</taxon>
    </lineage>
</organism>
<sequence length="115" mass="13472">MEIDSIKEKLKNIKYDSNEVKYKKFEKLGIILNQSNEGQKSNNYVCSVCKKCLISSHCLSIHCIENHDTFFNLTSAKKPSFVCFLEECKSIVFNKQERKDHCIKDHKFPVDFPDF</sequence>
<dbReference type="PANTHER" id="PTHR21354">
    <property type="entry name" value="ZINC FINGER PROTEIN 511"/>
    <property type="match status" value="1"/>
</dbReference>
<feature type="domain" description="C2H2-type" evidence="1">
    <location>
        <begin position="46"/>
        <end position="67"/>
    </location>
</feature>
<gene>
    <name evidence="2" type="ORF">PVAND_003858</name>
</gene>
<dbReference type="Proteomes" id="UP001107558">
    <property type="component" value="Chromosome 3"/>
</dbReference>
<comment type="caution">
    <text evidence="2">The sequence shown here is derived from an EMBL/GenBank/DDBJ whole genome shotgun (WGS) entry which is preliminary data.</text>
</comment>
<reference evidence="2" key="1">
    <citation type="submission" date="2021-03" db="EMBL/GenBank/DDBJ databases">
        <title>Chromosome level genome of the anhydrobiotic midge Polypedilum vanderplanki.</title>
        <authorList>
            <person name="Yoshida Y."/>
            <person name="Kikawada T."/>
            <person name="Gusev O."/>
        </authorList>
    </citation>
    <scope>NUCLEOTIDE SEQUENCE</scope>
    <source>
        <strain evidence="2">NIAS01</strain>
        <tissue evidence="2">Whole body or cell culture</tissue>
    </source>
</reference>
<dbReference type="AlphaFoldDB" id="A0A9J6BVB5"/>
<proteinExistence type="predicted"/>
<accession>A0A9J6BVB5</accession>
<dbReference type="InterPro" id="IPR039258">
    <property type="entry name" value="ZNF511"/>
</dbReference>
<dbReference type="InterPro" id="IPR013087">
    <property type="entry name" value="Znf_C2H2_type"/>
</dbReference>
<name>A0A9J6BVB5_POLVA</name>
<keyword evidence="3" id="KW-1185">Reference proteome</keyword>
<dbReference type="OrthoDB" id="18440at2759"/>
<evidence type="ECO:0000313" key="2">
    <source>
        <dbReference type="EMBL" id="KAG5673847.1"/>
    </source>
</evidence>
<evidence type="ECO:0000259" key="1">
    <source>
        <dbReference type="PROSITE" id="PS00028"/>
    </source>
</evidence>
<dbReference type="PANTHER" id="PTHR21354:SF0">
    <property type="entry name" value="ZINC FINGER PROTEIN 511"/>
    <property type="match status" value="1"/>
</dbReference>
<dbReference type="EMBL" id="JADBJN010000003">
    <property type="protein sequence ID" value="KAG5673847.1"/>
    <property type="molecule type" value="Genomic_DNA"/>
</dbReference>